<evidence type="ECO:0000313" key="2">
    <source>
        <dbReference type="Proteomes" id="UP000499080"/>
    </source>
</evidence>
<protein>
    <submittedName>
        <fullName evidence="1">Uncharacterized protein</fullName>
    </submittedName>
</protein>
<sequence length="97" mass="10724">MRYLHDVLLHSDYGSNSVRYRKISCANGHGSPCEMPWPCHIAILVCNKVAAVLLCKLAVSLTRQDSKFITSLQQVSQTTKSPCVELAVNLSCKFIAN</sequence>
<dbReference type="AlphaFoldDB" id="A0A4Y2J022"/>
<gene>
    <name evidence="1" type="ORF">AVEN_107468_1</name>
</gene>
<accession>A0A4Y2J022</accession>
<organism evidence="1 2">
    <name type="scientific">Araneus ventricosus</name>
    <name type="common">Orbweaver spider</name>
    <name type="synonym">Epeira ventricosa</name>
    <dbReference type="NCBI Taxonomy" id="182803"/>
    <lineage>
        <taxon>Eukaryota</taxon>
        <taxon>Metazoa</taxon>
        <taxon>Ecdysozoa</taxon>
        <taxon>Arthropoda</taxon>
        <taxon>Chelicerata</taxon>
        <taxon>Arachnida</taxon>
        <taxon>Araneae</taxon>
        <taxon>Araneomorphae</taxon>
        <taxon>Entelegynae</taxon>
        <taxon>Araneoidea</taxon>
        <taxon>Araneidae</taxon>
        <taxon>Araneus</taxon>
    </lineage>
</organism>
<keyword evidence="2" id="KW-1185">Reference proteome</keyword>
<evidence type="ECO:0000313" key="1">
    <source>
        <dbReference type="EMBL" id="GBM83048.1"/>
    </source>
</evidence>
<reference evidence="1 2" key="1">
    <citation type="journal article" date="2019" name="Sci. Rep.">
        <title>Orb-weaving spider Araneus ventricosus genome elucidates the spidroin gene catalogue.</title>
        <authorList>
            <person name="Kono N."/>
            <person name="Nakamura H."/>
            <person name="Ohtoshi R."/>
            <person name="Moran D.A.P."/>
            <person name="Shinohara A."/>
            <person name="Yoshida Y."/>
            <person name="Fujiwara M."/>
            <person name="Mori M."/>
            <person name="Tomita M."/>
            <person name="Arakawa K."/>
        </authorList>
    </citation>
    <scope>NUCLEOTIDE SEQUENCE [LARGE SCALE GENOMIC DNA]</scope>
</reference>
<name>A0A4Y2J022_ARAVE</name>
<dbReference type="EMBL" id="BGPR01003053">
    <property type="protein sequence ID" value="GBM83048.1"/>
    <property type="molecule type" value="Genomic_DNA"/>
</dbReference>
<comment type="caution">
    <text evidence="1">The sequence shown here is derived from an EMBL/GenBank/DDBJ whole genome shotgun (WGS) entry which is preliminary data.</text>
</comment>
<dbReference type="Proteomes" id="UP000499080">
    <property type="component" value="Unassembled WGS sequence"/>
</dbReference>
<proteinExistence type="predicted"/>